<comment type="caution">
    <text evidence="9">The sequence shown here is derived from an EMBL/GenBank/DDBJ whole genome shotgun (WGS) entry which is preliminary data.</text>
</comment>
<sequence>MTLSSDLPRWDIESIFPDFAAWDEELQSVVGEIQTLSAFRGTLTRDPEHCFQFLQAWQELSLRVHRLGIYTTMKVSTDTTDQEARRKQGESQSLSAAFQSELAFVEPELLTLPEEHARKWFEHHASLKVYQAFFEKLWAQQQSMRSTEIEALLGAVSEAFQGAKSIHPTLVNELDFGSIATPQGEVKLTHTSLQSLLAHPDRAVRKAAWEQYARKHLEVQQTLATAVSTGVRQNVFLARSRRFKSSLAAALYPNRIPEQVYHNFMQVFEQNQQIWHRCWQIRKKALNLPDFAEYDIKAPLTQSPPVVSYEQAVDFITEGMRPLGEAYVQTMRSGLLEDRWVDHALTPHRRQGAFSIGNSLTRPFIFMSFQPSLFGMSTLAHEVGHSMHRHLSNQIQPIVYEKYTLFAAEVASNFNQALTRAHLLNTVQDRDFRIAVLEEAFSNFHRYFLIMPVLSRFELTLHQQAEQGKTLGAAQMNRLMTELLSGVYGSEVQMDENLNGILWSQFSTHLYSNFYTWQYGTGIAAANALAARVLSGEAGAVDSYLEFLSLGGKLPPLEALKVAGVDMSTPAPIEAGFRTLEGLLDQLERLL</sequence>
<keyword evidence="1 6" id="KW-0645">Protease</keyword>
<accession>A0ABQ2D030</accession>
<protein>
    <recommendedName>
        <fullName evidence="6">Oligopeptidase F</fullName>
        <ecNumber evidence="6">3.4.24.-</ecNumber>
    </recommendedName>
</protein>
<keyword evidence="10" id="KW-1185">Reference proteome</keyword>
<reference evidence="10" key="1">
    <citation type="journal article" date="2019" name="Int. J. Syst. Evol. Microbiol.">
        <title>The Global Catalogue of Microorganisms (GCM) 10K type strain sequencing project: providing services to taxonomists for standard genome sequencing and annotation.</title>
        <authorList>
            <consortium name="The Broad Institute Genomics Platform"/>
            <consortium name="The Broad Institute Genome Sequencing Center for Infectious Disease"/>
            <person name="Wu L."/>
            <person name="Ma J."/>
        </authorList>
    </citation>
    <scope>NUCLEOTIDE SEQUENCE [LARGE SCALE GENOMIC DNA]</scope>
    <source>
        <strain evidence="10">JCM 14370</strain>
    </source>
</reference>
<organism evidence="9 10">
    <name type="scientific">Deinococcus roseus</name>
    <dbReference type="NCBI Taxonomy" id="392414"/>
    <lineage>
        <taxon>Bacteria</taxon>
        <taxon>Thermotogati</taxon>
        <taxon>Deinococcota</taxon>
        <taxon>Deinococci</taxon>
        <taxon>Deinococcales</taxon>
        <taxon>Deinococcaceae</taxon>
        <taxon>Deinococcus</taxon>
    </lineage>
</organism>
<comment type="similarity">
    <text evidence="6">Belongs to the peptidase M3B family.</text>
</comment>
<evidence type="ECO:0000256" key="1">
    <source>
        <dbReference type="ARBA" id="ARBA00022670"/>
    </source>
</evidence>
<keyword evidence="3 6" id="KW-0378">Hydrolase</keyword>
<dbReference type="Gene3D" id="1.10.287.830">
    <property type="entry name" value="putative peptidase helix hairpin domain like"/>
    <property type="match status" value="1"/>
</dbReference>
<evidence type="ECO:0000256" key="3">
    <source>
        <dbReference type="ARBA" id="ARBA00022801"/>
    </source>
</evidence>
<name>A0ABQ2D030_9DEIO</name>
<evidence type="ECO:0000313" key="10">
    <source>
        <dbReference type="Proteomes" id="UP000632222"/>
    </source>
</evidence>
<dbReference type="InterPro" id="IPR001567">
    <property type="entry name" value="Pept_M3A_M3B_dom"/>
</dbReference>
<comment type="function">
    <text evidence="6">Has oligopeptidase activity and degrades a variety of small bioactive peptides.</text>
</comment>
<dbReference type="InterPro" id="IPR004438">
    <property type="entry name" value="Peptidase_M3B"/>
</dbReference>
<keyword evidence="2 6" id="KW-0479">Metal-binding</keyword>
<gene>
    <name evidence="9" type="ORF">GCM10008938_24730</name>
</gene>
<dbReference type="SUPFAM" id="SSF55486">
    <property type="entry name" value="Metalloproteases ('zincins'), catalytic domain"/>
    <property type="match status" value="1"/>
</dbReference>
<keyword evidence="5 6" id="KW-0482">Metalloprotease</keyword>
<dbReference type="InterPro" id="IPR042088">
    <property type="entry name" value="OligoPept_F_C"/>
</dbReference>
<feature type="domain" description="Oligopeptidase F N-terminal" evidence="8">
    <location>
        <begin position="108"/>
        <end position="172"/>
    </location>
</feature>
<evidence type="ECO:0000256" key="6">
    <source>
        <dbReference type="RuleBase" id="RU368091"/>
    </source>
</evidence>
<evidence type="ECO:0000259" key="8">
    <source>
        <dbReference type="Pfam" id="PF08439"/>
    </source>
</evidence>
<dbReference type="Pfam" id="PF08439">
    <property type="entry name" value="Peptidase_M3_N"/>
    <property type="match status" value="1"/>
</dbReference>
<dbReference type="CDD" id="cd09608">
    <property type="entry name" value="M3B_PepF"/>
    <property type="match status" value="1"/>
</dbReference>
<dbReference type="EC" id="3.4.24.-" evidence="6"/>
<feature type="domain" description="Peptidase M3A/M3B catalytic" evidence="7">
    <location>
        <begin position="196"/>
        <end position="578"/>
    </location>
</feature>
<dbReference type="EMBL" id="BMOD01000008">
    <property type="protein sequence ID" value="GGJ37661.1"/>
    <property type="molecule type" value="Genomic_DNA"/>
</dbReference>
<proteinExistence type="inferred from homology"/>
<dbReference type="Proteomes" id="UP000632222">
    <property type="component" value="Unassembled WGS sequence"/>
</dbReference>
<evidence type="ECO:0000256" key="4">
    <source>
        <dbReference type="ARBA" id="ARBA00022833"/>
    </source>
</evidence>
<dbReference type="RefSeq" id="WP_189002998.1">
    <property type="nucleotide sequence ID" value="NZ_BMOD01000008.1"/>
</dbReference>
<evidence type="ECO:0000313" key="9">
    <source>
        <dbReference type="EMBL" id="GGJ37661.1"/>
    </source>
</evidence>
<dbReference type="InterPro" id="IPR013647">
    <property type="entry name" value="OligopepF_N_dom"/>
</dbReference>
<dbReference type="Gene3D" id="1.10.1370.20">
    <property type="entry name" value="Oligoendopeptidase f, C-terminal domain"/>
    <property type="match status" value="1"/>
</dbReference>
<evidence type="ECO:0000256" key="5">
    <source>
        <dbReference type="ARBA" id="ARBA00023049"/>
    </source>
</evidence>
<evidence type="ECO:0000256" key="2">
    <source>
        <dbReference type="ARBA" id="ARBA00022723"/>
    </source>
</evidence>
<dbReference type="Pfam" id="PF01432">
    <property type="entry name" value="Peptidase_M3"/>
    <property type="match status" value="1"/>
</dbReference>
<dbReference type="Gene3D" id="1.20.140.70">
    <property type="entry name" value="Oligopeptidase f, N-terminal domain"/>
    <property type="match status" value="1"/>
</dbReference>
<comment type="cofactor">
    <cofactor evidence="6">
        <name>Zn(2+)</name>
        <dbReference type="ChEBI" id="CHEBI:29105"/>
    </cofactor>
    <text evidence="6">Binds 1 zinc ion.</text>
</comment>
<dbReference type="NCBIfam" id="TIGR00181">
    <property type="entry name" value="pepF"/>
    <property type="match status" value="1"/>
</dbReference>
<keyword evidence="4 6" id="KW-0862">Zinc</keyword>
<evidence type="ECO:0000259" key="7">
    <source>
        <dbReference type="Pfam" id="PF01432"/>
    </source>
</evidence>